<feature type="transmembrane region" description="Helical" evidence="2">
    <location>
        <begin position="20"/>
        <end position="38"/>
    </location>
</feature>
<gene>
    <name evidence="4" type="ORF">A7A08_01514</name>
</gene>
<evidence type="ECO:0000313" key="4">
    <source>
        <dbReference type="EMBL" id="ODA67482.1"/>
    </source>
</evidence>
<dbReference type="GO" id="GO:0016788">
    <property type="term" value="F:hydrolase activity, acting on ester bonds"/>
    <property type="evidence" value="ECO:0007669"/>
    <property type="project" value="UniProtKB-ARBA"/>
</dbReference>
<feature type="region of interest" description="Disordered" evidence="1">
    <location>
        <begin position="475"/>
        <end position="498"/>
    </location>
</feature>
<dbReference type="Gene3D" id="3.40.50.1110">
    <property type="entry name" value="SGNH hydrolase"/>
    <property type="match status" value="1"/>
</dbReference>
<sequence length="498" mass="52806">MAGQTQHESDRPRAGRIRGIVAAVLGFALLTAVTFLAVQQIFGPATEVAAPDGENGYFDNGNGGERVDVTGLQVARDAKDHRLLPPVTGDGSFYDALLGLETGKGHETVTVLHLGDSHIAADRITKDIRSRLQARFGDAGRGLMMPGFPFPYYRAEGVTFDKTGDWQAANSLTDDGAYGITGVSLSASSPDATLSLSADKPYQSAEVSFLVGPGQGKAVIGEGDQRQTVDTQAADRGVLRVSVGGGKSLSIAPTGEGKITVLGIATGQDTPGIRYVNLGIPGASVLTTRRWSDRLVAQDLEALSPQLVVVGYGTNEGFQDGLDMEAYRAEYEGLIAKIRSSLPNATLLILGPTDGAKLPTYAKFDDALSLRCAPLTSGEISRYDEFLSGKSDALARWYPPPKLAEVRKVLKETAEKQGALYLDLEEVMGGPCSIHRWAQSEPALALPDHVHLSDLGSEKIAQAIVDDLMDGYQTYRNTPPPTGRVGETDAAAPAEPKL</sequence>
<dbReference type="EMBL" id="MASI01000003">
    <property type="protein sequence ID" value="ODA67482.1"/>
    <property type="molecule type" value="Genomic_DNA"/>
</dbReference>
<name>A0A1E2RZA3_9HYPH</name>
<reference evidence="4 5" key="1">
    <citation type="submission" date="2016-07" db="EMBL/GenBank/DDBJ databases">
        <title>Draft genome sequence of Methyloligella halotolerans C2T (VKM B-2706T=CCUG 61687T=DSM 25045T), a halotolerant polyhydroxybutyrate accumulating methylotroph.</title>
        <authorList>
            <person name="Vasilenko O.V."/>
            <person name="Doronina N.V."/>
            <person name="Poroshina M.N."/>
            <person name="Tarlachkov S.V."/>
            <person name="Trotsenko Y.A."/>
        </authorList>
    </citation>
    <scope>NUCLEOTIDE SEQUENCE [LARGE SCALE GENOMIC DNA]</scope>
    <source>
        <strain evidence="4 5">VKM B-2706</strain>
    </source>
</reference>
<dbReference type="AlphaFoldDB" id="A0A1E2RZA3"/>
<feature type="domain" description="SGNH hydrolase-type esterase" evidence="3">
    <location>
        <begin position="272"/>
        <end position="458"/>
    </location>
</feature>
<dbReference type="InterPro" id="IPR036514">
    <property type="entry name" value="SGNH_hydro_sf"/>
</dbReference>
<accession>A0A1E2RZA3</accession>
<keyword evidence="5" id="KW-1185">Reference proteome</keyword>
<evidence type="ECO:0000256" key="1">
    <source>
        <dbReference type="SAM" id="MobiDB-lite"/>
    </source>
</evidence>
<dbReference type="SUPFAM" id="SSF52266">
    <property type="entry name" value="SGNH hydrolase"/>
    <property type="match status" value="1"/>
</dbReference>
<organism evidence="4 5">
    <name type="scientific">Methyloligella halotolerans</name>
    <dbReference type="NCBI Taxonomy" id="1177755"/>
    <lineage>
        <taxon>Bacteria</taxon>
        <taxon>Pseudomonadati</taxon>
        <taxon>Pseudomonadota</taxon>
        <taxon>Alphaproteobacteria</taxon>
        <taxon>Hyphomicrobiales</taxon>
        <taxon>Hyphomicrobiaceae</taxon>
        <taxon>Methyloligella</taxon>
    </lineage>
</organism>
<keyword evidence="2" id="KW-0812">Transmembrane</keyword>
<dbReference type="InterPro" id="IPR013830">
    <property type="entry name" value="SGNH_hydro"/>
</dbReference>
<evidence type="ECO:0000259" key="3">
    <source>
        <dbReference type="Pfam" id="PF13472"/>
    </source>
</evidence>
<dbReference type="Pfam" id="PF13472">
    <property type="entry name" value="Lipase_GDSL_2"/>
    <property type="match status" value="1"/>
</dbReference>
<comment type="caution">
    <text evidence="4">The sequence shown here is derived from an EMBL/GenBank/DDBJ whole genome shotgun (WGS) entry which is preliminary data.</text>
</comment>
<evidence type="ECO:0000256" key="2">
    <source>
        <dbReference type="SAM" id="Phobius"/>
    </source>
</evidence>
<dbReference type="RefSeq" id="WP_069094838.1">
    <property type="nucleotide sequence ID" value="NZ_MASI01000003.1"/>
</dbReference>
<dbReference type="STRING" id="1177755.A7A08_01514"/>
<proteinExistence type="predicted"/>
<dbReference type="OrthoDB" id="7985403at2"/>
<keyword evidence="2" id="KW-0472">Membrane</keyword>
<evidence type="ECO:0000313" key="5">
    <source>
        <dbReference type="Proteomes" id="UP000095087"/>
    </source>
</evidence>
<dbReference type="Proteomes" id="UP000095087">
    <property type="component" value="Unassembled WGS sequence"/>
</dbReference>
<protein>
    <recommendedName>
        <fullName evidence="3">SGNH hydrolase-type esterase domain-containing protein</fullName>
    </recommendedName>
</protein>
<keyword evidence="2" id="KW-1133">Transmembrane helix</keyword>
<dbReference type="Gene3D" id="2.60.120.1360">
    <property type="match status" value="1"/>
</dbReference>